<comment type="caution">
    <text evidence="3">The sequence shown here is derived from an EMBL/GenBank/DDBJ whole genome shotgun (WGS) entry which is preliminary data.</text>
</comment>
<dbReference type="Gene3D" id="3.30.530.20">
    <property type="match status" value="1"/>
</dbReference>
<gene>
    <name evidence="3" type="ORF">Afil01_56410</name>
</gene>
<organism evidence="3 4">
    <name type="scientific">Actinorhabdospora filicis</name>
    <dbReference type="NCBI Taxonomy" id="1785913"/>
    <lineage>
        <taxon>Bacteria</taxon>
        <taxon>Bacillati</taxon>
        <taxon>Actinomycetota</taxon>
        <taxon>Actinomycetes</taxon>
        <taxon>Micromonosporales</taxon>
        <taxon>Micromonosporaceae</taxon>
        <taxon>Actinorhabdospora</taxon>
    </lineage>
</organism>
<evidence type="ECO:0000256" key="1">
    <source>
        <dbReference type="ARBA" id="ARBA00006817"/>
    </source>
</evidence>
<evidence type="ECO:0000259" key="2">
    <source>
        <dbReference type="Pfam" id="PF08327"/>
    </source>
</evidence>
<reference evidence="3" key="1">
    <citation type="submission" date="2023-03" db="EMBL/GenBank/DDBJ databases">
        <title>Actinorhabdospora filicis NBRC 111898.</title>
        <authorList>
            <person name="Ichikawa N."/>
            <person name="Sato H."/>
            <person name="Tonouchi N."/>
        </authorList>
    </citation>
    <scope>NUCLEOTIDE SEQUENCE</scope>
    <source>
        <strain evidence="3">NBRC 111898</strain>
    </source>
</reference>
<comment type="similarity">
    <text evidence="1">Belongs to the AHA1 family.</text>
</comment>
<evidence type="ECO:0000313" key="3">
    <source>
        <dbReference type="EMBL" id="GLZ80834.1"/>
    </source>
</evidence>
<protein>
    <recommendedName>
        <fullName evidence="2">Activator of Hsp90 ATPase homologue 1/2-like C-terminal domain-containing protein</fullName>
    </recommendedName>
</protein>
<dbReference type="InterPro" id="IPR023393">
    <property type="entry name" value="START-like_dom_sf"/>
</dbReference>
<dbReference type="EMBL" id="BSTX01000004">
    <property type="protein sequence ID" value="GLZ80834.1"/>
    <property type="molecule type" value="Genomic_DNA"/>
</dbReference>
<evidence type="ECO:0000313" key="4">
    <source>
        <dbReference type="Proteomes" id="UP001165079"/>
    </source>
</evidence>
<proteinExistence type="inferred from homology"/>
<dbReference type="Proteomes" id="UP001165079">
    <property type="component" value="Unassembled WGS sequence"/>
</dbReference>
<dbReference type="CDD" id="cd08898">
    <property type="entry name" value="SRPBCC_CalC_Aha1-like_5"/>
    <property type="match status" value="1"/>
</dbReference>
<sequence length="146" mass="16116">MVPDQISREIHVEAPVTRVWDVLTKAEHVAEWFGDAARVDLREGGELVLGWTAHGSFHAEITRVDPPTRFSYRWHKDAEVTTPPIEADSTLVEFTLTPDGDGTLLRVVESGFAGLAVPAEEQAHVAAENTKGWGEELGQLKVYAEK</sequence>
<dbReference type="SUPFAM" id="SSF55961">
    <property type="entry name" value="Bet v1-like"/>
    <property type="match status" value="1"/>
</dbReference>
<accession>A0A9W6SPZ9</accession>
<dbReference type="AlphaFoldDB" id="A0A9W6SPZ9"/>
<name>A0A9W6SPZ9_9ACTN</name>
<dbReference type="Pfam" id="PF08327">
    <property type="entry name" value="AHSA1"/>
    <property type="match status" value="1"/>
</dbReference>
<dbReference type="InterPro" id="IPR013538">
    <property type="entry name" value="ASHA1/2-like_C"/>
</dbReference>
<feature type="domain" description="Activator of Hsp90 ATPase homologue 1/2-like C-terminal" evidence="2">
    <location>
        <begin position="14"/>
        <end position="145"/>
    </location>
</feature>
<dbReference type="RefSeq" id="WP_285666100.1">
    <property type="nucleotide sequence ID" value="NZ_BSTX01000004.1"/>
</dbReference>
<keyword evidence="4" id="KW-1185">Reference proteome</keyword>